<feature type="signal peptide" evidence="1">
    <location>
        <begin position="1"/>
        <end position="19"/>
    </location>
</feature>
<keyword evidence="1" id="KW-0732">Signal</keyword>
<accession>A0A7E4UTG4</accession>
<evidence type="ECO:0000256" key="1">
    <source>
        <dbReference type="SAM" id="SignalP"/>
    </source>
</evidence>
<protein>
    <submittedName>
        <fullName evidence="3">Uncharacterized protein</fullName>
    </submittedName>
</protein>
<dbReference type="Proteomes" id="UP000492821">
    <property type="component" value="Unassembled WGS sequence"/>
</dbReference>
<evidence type="ECO:0000313" key="3">
    <source>
        <dbReference type="WBParaSite" id="Pan_g12599.t1"/>
    </source>
</evidence>
<organism evidence="2 3">
    <name type="scientific">Panagrellus redivivus</name>
    <name type="common">Microworm</name>
    <dbReference type="NCBI Taxonomy" id="6233"/>
    <lineage>
        <taxon>Eukaryota</taxon>
        <taxon>Metazoa</taxon>
        <taxon>Ecdysozoa</taxon>
        <taxon>Nematoda</taxon>
        <taxon>Chromadorea</taxon>
        <taxon>Rhabditida</taxon>
        <taxon>Tylenchina</taxon>
        <taxon>Panagrolaimomorpha</taxon>
        <taxon>Panagrolaimoidea</taxon>
        <taxon>Panagrolaimidae</taxon>
        <taxon>Panagrellus</taxon>
    </lineage>
</organism>
<sequence length="177" mass="19264">MRLPIVVLLVVVAASTVGAQKHEDPDCGFGWDFPCDRSAIPAGLAQISGSNAAKEQEAVDKLAAIGLLNAISQVAENSPPEQTRGFLGTIIRRAKSKAKGLIRRVKHKAGRFGRCRPGSCKPGCRRFCNLPRPRPIEPSYYPEPPAYIDGEDIGQLTQSDDFGGYEARPRVQTFFVN</sequence>
<proteinExistence type="predicted"/>
<dbReference type="WBParaSite" id="Pan_g12599.t1">
    <property type="protein sequence ID" value="Pan_g12599.t1"/>
    <property type="gene ID" value="Pan_g12599"/>
</dbReference>
<dbReference type="AlphaFoldDB" id="A0A7E4UTG4"/>
<name>A0A7E4UTG4_PANRE</name>
<reference evidence="2" key="1">
    <citation type="journal article" date="2013" name="Genetics">
        <title>The draft genome and transcriptome of Panagrellus redivivus are shaped by the harsh demands of a free-living lifestyle.</title>
        <authorList>
            <person name="Srinivasan J."/>
            <person name="Dillman A.R."/>
            <person name="Macchietto M.G."/>
            <person name="Heikkinen L."/>
            <person name="Lakso M."/>
            <person name="Fracchia K.M."/>
            <person name="Antoshechkin I."/>
            <person name="Mortazavi A."/>
            <person name="Wong G."/>
            <person name="Sternberg P.W."/>
        </authorList>
    </citation>
    <scope>NUCLEOTIDE SEQUENCE [LARGE SCALE GENOMIC DNA]</scope>
    <source>
        <strain evidence="2">MT8872</strain>
    </source>
</reference>
<feature type="chain" id="PRO_5029021444" evidence="1">
    <location>
        <begin position="20"/>
        <end position="177"/>
    </location>
</feature>
<keyword evidence="2" id="KW-1185">Reference proteome</keyword>
<evidence type="ECO:0000313" key="2">
    <source>
        <dbReference type="Proteomes" id="UP000492821"/>
    </source>
</evidence>
<reference evidence="3" key="2">
    <citation type="submission" date="2020-10" db="UniProtKB">
        <authorList>
            <consortium name="WormBaseParasite"/>
        </authorList>
    </citation>
    <scope>IDENTIFICATION</scope>
</reference>